<feature type="short sequence motif" description="DGA/G" evidence="4">
    <location>
        <begin position="178"/>
        <end position="180"/>
    </location>
</feature>
<evidence type="ECO:0000256" key="1">
    <source>
        <dbReference type="ARBA" id="ARBA00022801"/>
    </source>
</evidence>
<organism evidence="6 7">
    <name type="scientific">Proteiniborus ethanoligenes</name>
    <dbReference type="NCBI Taxonomy" id="415015"/>
    <lineage>
        <taxon>Bacteria</taxon>
        <taxon>Bacillati</taxon>
        <taxon>Bacillota</taxon>
        <taxon>Clostridia</taxon>
        <taxon>Eubacteriales</taxon>
        <taxon>Proteiniborus</taxon>
    </lineage>
</organism>
<sequence>MLGLVLEGGGARGAYEIGACKALKELGIKIDGVVGTSIGAINGAMIVQGDLEKAYELWYELNPSKVLDVNDRVFNKVINKNIKTKDIPRLALKIRNIFKDKGFDTSRIRQLLEENIDEEKIRKSDMDFGIVTVSVTDKKPLELYKEDIPEGKIKDYIMASAYHPAFKPEKVDGKIFLDGAFHDNLPLKLLYDKGYRNFVVIRLYSIGRVRKVKDKDLEITYIEPSEKLCNTLDFTNDSARLNLKLGYYDTLKVFKNLKGRKYYLEPKNDEEFFLNFLLDTGEENILKIGKLLGIGDMPYRRMLLEFIVPRIIELLALDDNIGYEELVIALIEEIAQICDIERFKIYDFDSFHSLAMSSYNEHKEKPKNKIPKFVKRNEILSLAAKESIIEEVIFEMFR</sequence>
<dbReference type="InterPro" id="IPR016035">
    <property type="entry name" value="Acyl_Trfase/lysoPLipase"/>
</dbReference>
<dbReference type="PROSITE" id="PS51635">
    <property type="entry name" value="PNPLA"/>
    <property type="match status" value="1"/>
</dbReference>
<dbReference type="GO" id="GO:0016042">
    <property type="term" value="P:lipid catabolic process"/>
    <property type="evidence" value="ECO:0007669"/>
    <property type="project" value="UniProtKB-UniRule"/>
</dbReference>
<gene>
    <name evidence="6" type="ORF">SAMN05660462_02731</name>
</gene>
<dbReference type="Proteomes" id="UP000198625">
    <property type="component" value="Unassembled WGS sequence"/>
</dbReference>
<name>A0A1H3S8A9_9FIRM</name>
<dbReference type="Pfam" id="PF01734">
    <property type="entry name" value="Patatin"/>
    <property type="match status" value="1"/>
</dbReference>
<evidence type="ECO:0000256" key="2">
    <source>
        <dbReference type="ARBA" id="ARBA00022963"/>
    </source>
</evidence>
<keyword evidence="1 4" id="KW-0378">Hydrolase</keyword>
<dbReference type="EMBL" id="FNQE01000037">
    <property type="protein sequence ID" value="SDZ33369.1"/>
    <property type="molecule type" value="Genomic_DNA"/>
</dbReference>
<dbReference type="AlphaFoldDB" id="A0A1H3S8A9"/>
<evidence type="ECO:0000256" key="3">
    <source>
        <dbReference type="ARBA" id="ARBA00023098"/>
    </source>
</evidence>
<dbReference type="InterPro" id="IPR002641">
    <property type="entry name" value="PNPLA_dom"/>
</dbReference>
<keyword evidence="7" id="KW-1185">Reference proteome</keyword>
<keyword evidence="2 4" id="KW-0442">Lipid degradation</keyword>
<feature type="active site" description="Nucleophile" evidence="4">
    <location>
        <position position="37"/>
    </location>
</feature>
<evidence type="ECO:0000259" key="5">
    <source>
        <dbReference type="PROSITE" id="PS51635"/>
    </source>
</evidence>
<proteinExistence type="predicted"/>
<dbReference type="Gene3D" id="3.40.1090.10">
    <property type="entry name" value="Cytosolic phospholipase A2 catalytic domain"/>
    <property type="match status" value="2"/>
</dbReference>
<dbReference type="RefSeq" id="WP_091732440.1">
    <property type="nucleotide sequence ID" value="NZ_FNQE01000037.1"/>
</dbReference>
<dbReference type="STRING" id="415015.SAMN05660462_02731"/>
<keyword evidence="3 4" id="KW-0443">Lipid metabolism</keyword>
<protein>
    <submittedName>
        <fullName evidence="6">NTE family protein</fullName>
    </submittedName>
</protein>
<dbReference type="SUPFAM" id="SSF52151">
    <property type="entry name" value="FabD/lysophospholipase-like"/>
    <property type="match status" value="1"/>
</dbReference>
<feature type="domain" description="PNPLA" evidence="5">
    <location>
        <begin position="4"/>
        <end position="191"/>
    </location>
</feature>
<accession>A0A1H3S8A9</accession>
<evidence type="ECO:0000313" key="7">
    <source>
        <dbReference type="Proteomes" id="UP000198625"/>
    </source>
</evidence>
<evidence type="ECO:0000256" key="4">
    <source>
        <dbReference type="PROSITE-ProRule" id="PRU01161"/>
    </source>
</evidence>
<reference evidence="6 7" key="1">
    <citation type="submission" date="2016-10" db="EMBL/GenBank/DDBJ databases">
        <authorList>
            <person name="de Groot N.N."/>
        </authorList>
    </citation>
    <scope>NUCLEOTIDE SEQUENCE [LARGE SCALE GENOMIC DNA]</scope>
    <source>
        <strain evidence="6 7">DSM 21650</strain>
    </source>
</reference>
<dbReference type="PANTHER" id="PTHR14226">
    <property type="entry name" value="NEUROPATHY TARGET ESTERASE/SWISS CHEESE D.MELANOGASTER"/>
    <property type="match status" value="1"/>
</dbReference>
<dbReference type="InterPro" id="IPR050301">
    <property type="entry name" value="NTE"/>
</dbReference>
<evidence type="ECO:0000313" key="6">
    <source>
        <dbReference type="EMBL" id="SDZ33369.1"/>
    </source>
</evidence>
<feature type="short sequence motif" description="GXSXG" evidence="4">
    <location>
        <begin position="35"/>
        <end position="39"/>
    </location>
</feature>
<feature type="active site" description="Proton acceptor" evidence="4">
    <location>
        <position position="178"/>
    </location>
</feature>
<feature type="short sequence motif" description="GXGXXG" evidence="4">
    <location>
        <begin position="8"/>
        <end position="13"/>
    </location>
</feature>
<dbReference type="OrthoDB" id="9770965at2"/>
<dbReference type="CDD" id="cd07209">
    <property type="entry name" value="Pat_hypo_Ecoli_Z1214_like"/>
    <property type="match status" value="1"/>
</dbReference>
<dbReference type="PANTHER" id="PTHR14226:SF29">
    <property type="entry name" value="NEUROPATHY TARGET ESTERASE SWS"/>
    <property type="match status" value="1"/>
</dbReference>
<dbReference type="GO" id="GO:0016787">
    <property type="term" value="F:hydrolase activity"/>
    <property type="evidence" value="ECO:0007669"/>
    <property type="project" value="UniProtKB-UniRule"/>
</dbReference>